<comment type="similarity">
    <text evidence="14">Belongs to the glycosyltransferase 68 family.</text>
</comment>
<dbReference type="PANTHER" id="PTHR13398">
    <property type="entry name" value="GDP-FUCOSE PROTEIN O-FUCOSYLTRANSFERASE 2"/>
    <property type="match status" value="1"/>
</dbReference>
<evidence type="ECO:0000256" key="2">
    <source>
        <dbReference type="ARBA" id="ARBA00004555"/>
    </source>
</evidence>
<dbReference type="Gene3D" id="3.40.50.11350">
    <property type="match status" value="1"/>
</dbReference>
<dbReference type="CDD" id="cd11298">
    <property type="entry name" value="O-FucT-2"/>
    <property type="match status" value="1"/>
</dbReference>
<evidence type="ECO:0000256" key="13">
    <source>
        <dbReference type="ARBA" id="ARBA00023277"/>
    </source>
</evidence>
<evidence type="ECO:0000256" key="10">
    <source>
        <dbReference type="ARBA" id="ARBA00023157"/>
    </source>
</evidence>
<evidence type="ECO:0000256" key="5">
    <source>
        <dbReference type="ARBA" id="ARBA00022676"/>
    </source>
</evidence>
<keyword evidence="9" id="KW-0333">Golgi apparatus</keyword>
<evidence type="ECO:0000256" key="11">
    <source>
        <dbReference type="ARBA" id="ARBA00023180"/>
    </source>
</evidence>
<evidence type="ECO:0000256" key="19">
    <source>
        <dbReference type="SAM" id="SignalP"/>
    </source>
</evidence>
<dbReference type="PANTHER" id="PTHR13398:SF0">
    <property type="entry name" value="GDP-FUCOSE PROTEIN O-FUCOSYLTRANSFERASE 2"/>
    <property type="match status" value="1"/>
</dbReference>
<dbReference type="Proteomes" id="UP001186944">
    <property type="component" value="Unassembled WGS sequence"/>
</dbReference>
<evidence type="ECO:0000256" key="12">
    <source>
        <dbReference type="ARBA" id="ARBA00023253"/>
    </source>
</evidence>
<evidence type="ECO:0000256" key="14">
    <source>
        <dbReference type="ARBA" id="ARBA00025803"/>
    </source>
</evidence>
<sequence length="435" mass="51683">MRTKEALAKILCLFCICLLFIVKSENEINTAYDTGNKDKTTFAEAKAVRYLLYDVNPGEGFNLRRDVYMRVANLVKFLNEDEPWVLVLPPWGRLYHWQRDVEQIKIPWKTFFDLDSLRQHIPVIEFEDYLKVRGEPVIDEVYYLQGFKGGWTHWEEKLNITECLDSRSGGFRQDDDGRWRHWFFGYEEVYAKKFACLSYMGHAGFIKPFLMHNTTGRSVYIPQAEEMLHDRYGHKGYWEARRSMVFAKHLRDIGDEFRAKHLTSTDQEDNTVLEDWTKMRRKHGEAKGGPYIAIHLRRRDYLWARKDELPSLKGAAKHVKKLLKKYDLLKVYVATDAPKEEYEEFKSYFKKAEIYRYEPTEEVFNKYKDGGIAIIDQWIAAHARYFTGSHVSTFSFRIQEEREILGFDPEMTFNRMCGDKDQDCEQPTKWTIIYD</sequence>
<keyword evidence="11" id="KW-0325">Glycoprotein</keyword>
<keyword evidence="6" id="KW-0808">Transferase</keyword>
<comment type="catalytic activity">
    <reaction evidence="17">
        <text>L-threonyl-[protein] + GDP-beta-L-fucose = 3-O-(alpha-L-fucosyl)-L-threonyl-[protein] + GDP + H(+)</text>
        <dbReference type="Rhea" id="RHEA:70491"/>
        <dbReference type="Rhea" id="RHEA-COMP:11060"/>
        <dbReference type="Rhea" id="RHEA-COMP:17915"/>
        <dbReference type="ChEBI" id="CHEBI:15378"/>
        <dbReference type="ChEBI" id="CHEBI:30013"/>
        <dbReference type="ChEBI" id="CHEBI:57273"/>
        <dbReference type="ChEBI" id="CHEBI:58189"/>
        <dbReference type="ChEBI" id="CHEBI:189631"/>
        <dbReference type="EC" id="2.4.1.221"/>
    </reaction>
    <physiologicalReaction direction="left-to-right" evidence="17">
        <dbReference type="Rhea" id="RHEA:70492"/>
    </physiologicalReaction>
</comment>
<protein>
    <recommendedName>
        <fullName evidence="15">GDP-fucose protein O-fucosyltransferase 2</fullName>
        <ecNumber evidence="4">2.4.1.221</ecNumber>
    </recommendedName>
    <alternativeName>
        <fullName evidence="16">Peptide-O-fucosyltransferase 2</fullName>
    </alternativeName>
</protein>
<dbReference type="GO" id="GO:0006004">
    <property type="term" value="P:fucose metabolic process"/>
    <property type="evidence" value="ECO:0007669"/>
    <property type="project" value="UniProtKB-KW"/>
</dbReference>
<keyword evidence="7 19" id="KW-0732">Signal</keyword>
<dbReference type="EMBL" id="VSWD01000010">
    <property type="protein sequence ID" value="KAK3090398.1"/>
    <property type="molecule type" value="Genomic_DNA"/>
</dbReference>
<feature type="chain" id="PRO_5041725116" description="GDP-fucose protein O-fucosyltransferase 2" evidence="19">
    <location>
        <begin position="27"/>
        <end position="435"/>
    </location>
</feature>
<evidence type="ECO:0000256" key="8">
    <source>
        <dbReference type="ARBA" id="ARBA00022824"/>
    </source>
</evidence>
<evidence type="ECO:0000256" key="6">
    <source>
        <dbReference type="ARBA" id="ARBA00022679"/>
    </source>
</evidence>
<reference evidence="20" key="1">
    <citation type="submission" date="2019-08" db="EMBL/GenBank/DDBJ databases">
        <title>The improved chromosome-level genome for the pearl oyster Pinctada fucata martensii using PacBio sequencing and Hi-C.</title>
        <authorList>
            <person name="Zheng Z."/>
        </authorList>
    </citation>
    <scope>NUCLEOTIDE SEQUENCE</scope>
    <source>
        <strain evidence="20">ZZ-2019</strain>
        <tissue evidence="20">Adductor muscle</tissue>
    </source>
</reference>
<dbReference type="GO" id="GO:0005783">
    <property type="term" value="C:endoplasmic reticulum"/>
    <property type="evidence" value="ECO:0007669"/>
    <property type="project" value="UniProtKB-SubCell"/>
</dbReference>
<accession>A0AA88XRM3</accession>
<dbReference type="EC" id="2.4.1.221" evidence="4"/>
<proteinExistence type="inferred from homology"/>
<evidence type="ECO:0000256" key="9">
    <source>
        <dbReference type="ARBA" id="ARBA00023034"/>
    </source>
</evidence>
<comment type="caution">
    <text evidence="20">The sequence shown here is derived from an EMBL/GenBank/DDBJ whole genome shotgun (WGS) entry which is preliminary data.</text>
</comment>
<keyword evidence="13" id="KW-0119">Carbohydrate metabolism</keyword>
<feature type="signal peptide" evidence="19">
    <location>
        <begin position="1"/>
        <end position="26"/>
    </location>
</feature>
<keyword evidence="10" id="KW-1015">Disulfide bond</keyword>
<evidence type="ECO:0000256" key="7">
    <source>
        <dbReference type="ARBA" id="ARBA00022729"/>
    </source>
</evidence>
<evidence type="ECO:0000256" key="17">
    <source>
        <dbReference type="ARBA" id="ARBA00047273"/>
    </source>
</evidence>
<keyword evidence="8" id="KW-0256">Endoplasmic reticulum</keyword>
<evidence type="ECO:0000256" key="18">
    <source>
        <dbReference type="ARBA" id="ARBA00048647"/>
    </source>
</evidence>
<organism evidence="20 21">
    <name type="scientific">Pinctada imbricata</name>
    <name type="common">Atlantic pearl-oyster</name>
    <name type="synonym">Pinctada martensii</name>
    <dbReference type="NCBI Taxonomy" id="66713"/>
    <lineage>
        <taxon>Eukaryota</taxon>
        <taxon>Metazoa</taxon>
        <taxon>Spiralia</taxon>
        <taxon>Lophotrochozoa</taxon>
        <taxon>Mollusca</taxon>
        <taxon>Bivalvia</taxon>
        <taxon>Autobranchia</taxon>
        <taxon>Pteriomorphia</taxon>
        <taxon>Pterioida</taxon>
        <taxon>Pterioidea</taxon>
        <taxon>Pteriidae</taxon>
        <taxon>Pinctada</taxon>
    </lineage>
</organism>
<dbReference type="InterPro" id="IPR019378">
    <property type="entry name" value="GDP-Fuc_O-FucTrfase"/>
</dbReference>
<keyword evidence="12" id="KW-0294">Fucose metabolism</keyword>
<evidence type="ECO:0000313" key="21">
    <source>
        <dbReference type="Proteomes" id="UP001186944"/>
    </source>
</evidence>
<name>A0AA88XRM3_PINIB</name>
<keyword evidence="21" id="KW-1185">Reference proteome</keyword>
<dbReference type="InterPro" id="IPR045130">
    <property type="entry name" value="OFUT2-like"/>
</dbReference>
<evidence type="ECO:0000256" key="1">
    <source>
        <dbReference type="ARBA" id="ARBA00004240"/>
    </source>
</evidence>
<dbReference type="Gene3D" id="3.40.50.11340">
    <property type="match status" value="1"/>
</dbReference>
<comment type="subcellular location">
    <subcellularLocation>
        <location evidence="1">Endoplasmic reticulum</location>
    </subcellularLocation>
    <subcellularLocation>
        <location evidence="2">Golgi apparatus</location>
    </subcellularLocation>
</comment>
<evidence type="ECO:0000313" key="20">
    <source>
        <dbReference type="EMBL" id="KAK3090398.1"/>
    </source>
</evidence>
<dbReference type="GO" id="GO:0046922">
    <property type="term" value="F:peptide-O-fucosyltransferase activity"/>
    <property type="evidence" value="ECO:0007669"/>
    <property type="project" value="UniProtKB-EC"/>
</dbReference>
<keyword evidence="5" id="KW-0328">Glycosyltransferase</keyword>
<dbReference type="Pfam" id="PF10250">
    <property type="entry name" value="O-FucT"/>
    <property type="match status" value="1"/>
</dbReference>
<evidence type="ECO:0000256" key="4">
    <source>
        <dbReference type="ARBA" id="ARBA00012196"/>
    </source>
</evidence>
<evidence type="ECO:0000256" key="15">
    <source>
        <dbReference type="ARBA" id="ARBA00026232"/>
    </source>
</evidence>
<comment type="catalytic activity">
    <reaction evidence="18">
        <text>L-seryl-[protein] + GDP-beta-L-fucose = 3-O-(alpha-L-fucosyl)-L-seryl-[protein] + GDP + H(+)</text>
        <dbReference type="Rhea" id="RHEA:63644"/>
        <dbReference type="Rhea" id="RHEA-COMP:9863"/>
        <dbReference type="Rhea" id="RHEA-COMP:17914"/>
        <dbReference type="ChEBI" id="CHEBI:15378"/>
        <dbReference type="ChEBI" id="CHEBI:29999"/>
        <dbReference type="ChEBI" id="CHEBI:57273"/>
        <dbReference type="ChEBI" id="CHEBI:58189"/>
        <dbReference type="ChEBI" id="CHEBI:189632"/>
        <dbReference type="EC" id="2.4.1.221"/>
    </reaction>
    <physiologicalReaction direction="left-to-right" evidence="18">
        <dbReference type="Rhea" id="RHEA:63645"/>
    </physiologicalReaction>
</comment>
<comment type="pathway">
    <text evidence="3">Protein modification; protein glycosylation.</text>
</comment>
<dbReference type="FunFam" id="3.40.50.11350:FF:000002">
    <property type="entry name" value="GDP-fucose protein O-fucosyltransferase 2"/>
    <property type="match status" value="1"/>
</dbReference>
<evidence type="ECO:0000256" key="3">
    <source>
        <dbReference type="ARBA" id="ARBA00004922"/>
    </source>
</evidence>
<dbReference type="GO" id="GO:0005794">
    <property type="term" value="C:Golgi apparatus"/>
    <property type="evidence" value="ECO:0007669"/>
    <property type="project" value="UniProtKB-SubCell"/>
</dbReference>
<evidence type="ECO:0000256" key="16">
    <source>
        <dbReference type="ARBA" id="ARBA00033083"/>
    </source>
</evidence>
<dbReference type="AlphaFoldDB" id="A0AA88XRM3"/>
<gene>
    <name evidence="20" type="ORF">FSP39_011543</name>
</gene>